<sequence length="64" mass="7117">MDTKVLETQNWLNATYENNKYWVHVEPTGKTGWPTIRGLITALQIELGIAAPNGNFGPAYSILV</sequence>
<organism evidence="1 2">
    <name type="scientific">Paraclostridium ghonii</name>
    <dbReference type="NCBI Taxonomy" id="29358"/>
    <lineage>
        <taxon>Bacteria</taxon>
        <taxon>Bacillati</taxon>
        <taxon>Bacillota</taxon>
        <taxon>Clostridia</taxon>
        <taxon>Peptostreptococcales</taxon>
        <taxon>Peptostreptococcaceae</taxon>
        <taxon>Paraclostridium</taxon>
    </lineage>
</organism>
<reference evidence="1 2" key="1">
    <citation type="submission" date="2023-07" db="EMBL/GenBank/DDBJ databases">
        <title>Genomic Encyclopedia of Type Strains, Phase IV (KMG-IV): sequencing the most valuable type-strain genomes for metagenomic binning, comparative biology and taxonomic classification.</title>
        <authorList>
            <person name="Goeker M."/>
        </authorList>
    </citation>
    <scope>NUCLEOTIDE SEQUENCE [LARGE SCALE GENOMIC DNA]</scope>
    <source>
        <strain evidence="1 2">DSM 15049</strain>
    </source>
</reference>
<proteinExistence type="predicted"/>
<dbReference type="Proteomes" id="UP001232584">
    <property type="component" value="Unassembled WGS sequence"/>
</dbReference>
<evidence type="ECO:0000313" key="2">
    <source>
        <dbReference type="Proteomes" id="UP001232584"/>
    </source>
</evidence>
<evidence type="ECO:0000313" key="1">
    <source>
        <dbReference type="EMBL" id="MDQ0555963.1"/>
    </source>
</evidence>
<protein>
    <submittedName>
        <fullName evidence="1">Uncharacterized protein</fullName>
    </submittedName>
</protein>
<accession>A0ABU0MYG6</accession>
<comment type="caution">
    <text evidence="1">The sequence shown here is derived from an EMBL/GenBank/DDBJ whole genome shotgun (WGS) entry which is preliminary data.</text>
</comment>
<gene>
    <name evidence="1" type="ORF">QOZ92_001076</name>
</gene>
<keyword evidence="2" id="KW-1185">Reference proteome</keyword>
<dbReference type="EMBL" id="JAUSWG010000003">
    <property type="protein sequence ID" value="MDQ0555963.1"/>
    <property type="molecule type" value="Genomic_DNA"/>
</dbReference>
<name>A0ABU0MYG6_9FIRM</name>
<dbReference type="RefSeq" id="WP_307504213.1">
    <property type="nucleotide sequence ID" value="NZ_BAAACE010000014.1"/>
</dbReference>